<dbReference type="InterPro" id="IPR029063">
    <property type="entry name" value="SAM-dependent_MTases_sf"/>
</dbReference>
<dbReference type="RefSeq" id="WP_146531383.1">
    <property type="nucleotide sequence ID" value="NZ_SJPV01000023.1"/>
</dbReference>
<evidence type="ECO:0000259" key="1">
    <source>
        <dbReference type="Pfam" id="PF05050"/>
    </source>
</evidence>
<keyword evidence="2" id="KW-0489">Methyltransferase</keyword>
<dbReference type="AlphaFoldDB" id="A0A5C6D077"/>
<sequence>MKQHIYAYLMQKAQSMHSPIGSLLRRVAGIVESAKRRACYDMELNGEAWLIHQLAGLNIGCVFDVGAHDGAWTHLCKQTLPDASLFLFEPLPHLNAKLLARFGKEKKVHVSDFGLSDVGGIEQFFSVSERPTRSSLVRMNNQGDVDSMRVRFETGDEFCRNAHIERIDFLKIDTEGAENRVLAGFEQMLRAEKIHMIQFEYGQVNIETHFLLKDFYGMLVPLGFKIGKLEPNGVRFASYSYDQEDFLGPNYIAIHQSREDVARKVAAPSKYHRDYSQGNDAEFTS</sequence>
<dbReference type="PANTHER" id="PTHR36973">
    <property type="entry name" value="SLL1456 PROTEIN-RELATED"/>
    <property type="match status" value="1"/>
</dbReference>
<keyword evidence="2" id="KW-0808">Transferase</keyword>
<evidence type="ECO:0000313" key="3">
    <source>
        <dbReference type="Proteomes" id="UP000319143"/>
    </source>
</evidence>
<dbReference type="InterPro" id="IPR006342">
    <property type="entry name" value="FkbM_mtfrase"/>
</dbReference>
<accession>A0A5C6D077</accession>
<comment type="caution">
    <text evidence="2">The sequence shown here is derived from an EMBL/GenBank/DDBJ whole genome shotgun (WGS) entry which is preliminary data.</text>
</comment>
<dbReference type="SUPFAM" id="SSF53335">
    <property type="entry name" value="S-adenosyl-L-methionine-dependent methyltransferases"/>
    <property type="match status" value="1"/>
</dbReference>
<dbReference type="InterPro" id="IPR053188">
    <property type="entry name" value="FkbM_Methyltransferase"/>
</dbReference>
<keyword evidence="3" id="KW-1185">Reference proteome</keyword>
<dbReference type="OrthoDB" id="276857at2"/>
<reference evidence="2 3" key="1">
    <citation type="submission" date="2019-02" db="EMBL/GenBank/DDBJ databases">
        <title>Deep-cultivation of Planctomycetes and their phenomic and genomic characterization uncovers novel biology.</title>
        <authorList>
            <person name="Wiegand S."/>
            <person name="Jogler M."/>
            <person name="Boedeker C."/>
            <person name="Pinto D."/>
            <person name="Vollmers J."/>
            <person name="Rivas-Marin E."/>
            <person name="Kohn T."/>
            <person name="Peeters S.H."/>
            <person name="Heuer A."/>
            <person name="Rast P."/>
            <person name="Oberbeckmann S."/>
            <person name="Bunk B."/>
            <person name="Jeske O."/>
            <person name="Meyerdierks A."/>
            <person name="Storesund J.E."/>
            <person name="Kallscheuer N."/>
            <person name="Luecker S."/>
            <person name="Lage O.M."/>
            <person name="Pohl T."/>
            <person name="Merkel B.J."/>
            <person name="Hornburger P."/>
            <person name="Mueller R.-W."/>
            <person name="Bruemmer F."/>
            <person name="Labrenz M."/>
            <person name="Spormann A.M."/>
            <person name="Op Den Camp H."/>
            <person name="Overmann J."/>
            <person name="Amann R."/>
            <person name="Jetten M.S.M."/>
            <person name="Mascher T."/>
            <person name="Medema M.H."/>
            <person name="Devos D.P."/>
            <person name="Kaster A.-K."/>
            <person name="Ovreas L."/>
            <person name="Rohde M."/>
            <person name="Galperin M.Y."/>
            <person name="Jogler C."/>
        </authorList>
    </citation>
    <scope>NUCLEOTIDE SEQUENCE [LARGE SCALE GENOMIC DNA]</scope>
    <source>
        <strain evidence="2 3">Poly41</strain>
    </source>
</reference>
<dbReference type="EMBL" id="SJPV01000023">
    <property type="protein sequence ID" value="TWU29151.1"/>
    <property type="molecule type" value="Genomic_DNA"/>
</dbReference>
<gene>
    <name evidence="2" type="primary">noeI_3</name>
    <name evidence="2" type="ORF">Poly41_67230</name>
</gene>
<dbReference type="Proteomes" id="UP000319143">
    <property type="component" value="Unassembled WGS sequence"/>
</dbReference>
<dbReference type="Pfam" id="PF05050">
    <property type="entry name" value="Methyltransf_21"/>
    <property type="match status" value="1"/>
</dbReference>
<organism evidence="2 3">
    <name type="scientific">Novipirellula artificiosorum</name>
    <dbReference type="NCBI Taxonomy" id="2528016"/>
    <lineage>
        <taxon>Bacteria</taxon>
        <taxon>Pseudomonadati</taxon>
        <taxon>Planctomycetota</taxon>
        <taxon>Planctomycetia</taxon>
        <taxon>Pirellulales</taxon>
        <taxon>Pirellulaceae</taxon>
        <taxon>Novipirellula</taxon>
    </lineage>
</organism>
<name>A0A5C6D077_9BACT</name>
<protein>
    <submittedName>
        <fullName evidence="2">2-O-methyltransferase NoeI</fullName>
        <ecNumber evidence="2">2.1.1.-</ecNumber>
    </submittedName>
</protein>
<dbReference type="Gene3D" id="3.40.50.150">
    <property type="entry name" value="Vaccinia Virus protein VP39"/>
    <property type="match status" value="1"/>
</dbReference>
<dbReference type="GO" id="GO:0032259">
    <property type="term" value="P:methylation"/>
    <property type="evidence" value="ECO:0007669"/>
    <property type="project" value="UniProtKB-KW"/>
</dbReference>
<feature type="domain" description="Methyltransferase FkbM" evidence="1">
    <location>
        <begin position="64"/>
        <end position="205"/>
    </location>
</feature>
<dbReference type="EC" id="2.1.1.-" evidence="2"/>
<dbReference type="GO" id="GO:0008171">
    <property type="term" value="F:O-methyltransferase activity"/>
    <property type="evidence" value="ECO:0007669"/>
    <property type="project" value="TreeGrafter"/>
</dbReference>
<proteinExistence type="predicted"/>
<dbReference type="NCBIfam" id="TIGR01444">
    <property type="entry name" value="fkbM_fam"/>
    <property type="match status" value="1"/>
</dbReference>
<evidence type="ECO:0000313" key="2">
    <source>
        <dbReference type="EMBL" id="TWU29151.1"/>
    </source>
</evidence>
<dbReference type="PANTHER" id="PTHR36973:SF4">
    <property type="entry name" value="NODULATION PROTEIN"/>
    <property type="match status" value="1"/>
</dbReference>